<dbReference type="Proteomes" id="UP001175211">
    <property type="component" value="Unassembled WGS sequence"/>
</dbReference>
<keyword evidence="1" id="KW-0472">Membrane</keyword>
<evidence type="ECO:0000313" key="2">
    <source>
        <dbReference type="EMBL" id="KAK0434669.1"/>
    </source>
</evidence>
<sequence>MGLSPVLGRERRACMCLYASPCILLLWFFACTVAVTGICSICGEISLSFGLCVCAWFLGVINHCDALFMYSWCIKSMPFSWSLTFTRKFCSIECFVHVKMVKGKDGAWRRYGGVFLC</sequence>
<name>A0AA39J333_ARMTA</name>
<proteinExistence type="predicted"/>
<evidence type="ECO:0000256" key="1">
    <source>
        <dbReference type="SAM" id="Phobius"/>
    </source>
</evidence>
<gene>
    <name evidence="2" type="ORF">EV420DRAFT_1596474</name>
</gene>
<dbReference type="AlphaFoldDB" id="A0AA39J333"/>
<evidence type="ECO:0000313" key="3">
    <source>
        <dbReference type="Proteomes" id="UP001175211"/>
    </source>
</evidence>
<keyword evidence="1" id="KW-0812">Transmembrane</keyword>
<dbReference type="EMBL" id="JAUEPS010000181">
    <property type="protein sequence ID" value="KAK0434669.1"/>
    <property type="molecule type" value="Genomic_DNA"/>
</dbReference>
<dbReference type="GeneID" id="85358520"/>
<keyword evidence="1" id="KW-1133">Transmembrane helix</keyword>
<protein>
    <submittedName>
        <fullName evidence="2">Uncharacterized protein</fullName>
    </submittedName>
</protein>
<dbReference type="RefSeq" id="XP_060321787.1">
    <property type="nucleotide sequence ID" value="XM_060474972.1"/>
</dbReference>
<organism evidence="2 3">
    <name type="scientific">Armillaria tabescens</name>
    <name type="common">Ringless honey mushroom</name>
    <name type="synonym">Agaricus tabescens</name>
    <dbReference type="NCBI Taxonomy" id="1929756"/>
    <lineage>
        <taxon>Eukaryota</taxon>
        <taxon>Fungi</taxon>
        <taxon>Dikarya</taxon>
        <taxon>Basidiomycota</taxon>
        <taxon>Agaricomycotina</taxon>
        <taxon>Agaricomycetes</taxon>
        <taxon>Agaricomycetidae</taxon>
        <taxon>Agaricales</taxon>
        <taxon>Marasmiineae</taxon>
        <taxon>Physalacriaceae</taxon>
        <taxon>Desarmillaria</taxon>
    </lineage>
</organism>
<comment type="caution">
    <text evidence="2">The sequence shown here is derived from an EMBL/GenBank/DDBJ whole genome shotgun (WGS) entry which is preliminary data.</text>
</comment>
<accession>A0AA39J333</accession>
<reference evidence="2" key="1">
    <citation type="submission" date="2023-06" db="EMBL/GenBank/DDBJ databases">
        <authorList>
            <consortium name="Lawrence Berkeley National Laboratory"/>
            <person name="Ahrendt S."/>
            <person name="Sahu N."/>
            <person name="Indic B."/>
            <person name="Wong-Bajracharya J."/>
            <person name="Merenyi Z."/>
            <person name="Ke H.-M."/>
            <person name="Monk M."/>
            <person name="Kocsube S."/>
            <person name="Drula E."/>
            <person name="Lipzen A."/>
            <person name="Balint B."/>
            <person name="Henrissat B."/>
            <person name="Andreopoulos B."/>
            <person name="Martin F.M."/>
            <person name="Harder C.B."/>
            <person name="Rigling D."/>
            <person name="Ford K.L."/>
            <person name="Foster G.D."/>
            <person name="Pangilinan J."/>
            <person name="Papanicolaou A."/>
            <person name="Barry K."/>
            <person name="LaButti K."/>
            <person name="Viragh M."/>
            <person name="Koriabine M."/>
            <person name="Yan M."/>
            <person name="Riley R."/>
            <person name="Champramary S."/>
            <person name="Plett K.L."/>
            <person name="Tsai I.J."/>
            <person name="Slot J."/>
            <person name="Sipos G."/>
            <person name="Plett J."/>
            <person name="Nagy L.G."/>
            <person name="Grigoriev I.V."/>
        </authorList>
    </citation>
    <scope>NUCLEOTIDE SEQUENCE</scope>
    <source>
        <strain evidence="2">CCBAS 213</strain>
    </source>
</reference>
<feature type="transmembrane region" description="Helical" evidence="1">
    <location>
        <begin position="12"/>
        <end position="35"/>
    </location>
</feature>
<feature type="transmembrane region" description="Helical" evidence="1">
    <location>
        <begin position="47"/>
        <end position="70"/>
    </location>
</feature>
<keyword evidence="3" id="KW-1185">Reference proteome</keyword>